<sequence length="490" mass="55109">MQSGVVTSLYLLCCILRIVKIKDLANTIVAALFYPLETFIKFSRGKVNGYSSDHGFTSVSKEQDDDNIAKCKAEGLTVDVPNSSRSSDLYPESVMEVLLTYVTKGDDVQVLGSLSVLATLLQTKELDESMLDRLGILPQRKQHKKQLLFPKLVNVYELKLEFNKHANKYSLHIPESAKQALVGETSGEEQLFSSENGLMRDSISCEVNVYLEKIKRELGMADHDLKDLPKDHGLFASFSLKDPYVVSFNPPAVLTWLMQLDSHEPITNWPNLINWLMNFKKMKEEQELYGLDFLCTDVLTSPSVPRFQVLDALVSLFCRSNISAETLWDGGWLLRQLLPYSEAEFNHHHLELLQVSYKNSVSALVKEVRGFWPDFLITVLCNEWKKCKRAMESSYPPKEPKCVLFPSQVKSSKEDIPEGSSFAAGERMHELAKVFVVLHQLQIFTLGKPLPEKPLIYPPGDLPVNSRAQASGLDSSGPKPGTEVSLGKCF</sequence>
<name>A0AA86T8D8_9FABA</name>
<evidence type="ECO:0000256" key="1">
    <source>
        <dbReference type="SAM" id="MobiDB-lite"/>
    </source>
</evidence>
<evidence type="ECO:0000313" key="4">
    <source>
        <dbReference type="Proteomes" id="UP001189624"/>
    </source>
</evidence>
<protein>
    <submittedName>
        <fullName evidence="3">Uncharacterized protein</fullName>
    </submittedName>
</protein>
<dbReference type="PANTHER" id="PTHR21481:SF4">
    <property type="entry name" value="PROTEIN TRANSPARENT TESTA 9"/>
    <property type="match status" value="1"/>
</dbReference>
<feature type="chain" id="PRO_5041687832" evidence="2">
    <location>
        <begin position="22"/>
        <end position="490"/>
    </location>
</feature>
<dbReference type="GO" id="GO:0005794">
    <property type="term" value="C:Golgi apparatus"/>
    <property type="evidence" value="ECO:0007669"/>
    <property type="project" value="TreeGrafter"/>
</dbReference>
<accession>A0AA86T8D8</accession>
<dbReference type="PANTHER" id="PTHR21481">
    <property type="entry name" value="PROTEIN CLEC16A"/>
    <property type="match status" value="1"/>
</dbReference>
<feature type="signal peptide" evidence="2">
    <location>
        <begin position="1"/>
        <end position="21"/>
    </location>
</feature>
<evidence type="ECO:0000256" key="2">
    <source>
        <dbReference type="SAM" id="SignalP"/>
    </source>
</evidence>
<organism evidence="3 4">
    <name type="scientific">Sphenostylis stenocarpa</name>
    <dbReference type="NCBI Taxonomy" id="92480"/>
    <lineage>
        <taxon>Eukaryota</taxon>
        <taxon>Viridiplantae</taxon>
        <taxon>Streptophyta</taxon>
        <taxon>Embryophyta</taxon>
        <taxon>Tracheophyta</taxon>
        <taxon>Spermatophyta</taxon>
        <taxon>Magnoliopsida</taxon>
        <taxon>eudicotyledons</taxon>
        <taxon>Gunneridae</taxon>
        <taxon>Pentapetalae</taxon>
        <taxon>rosids</taxon>
        <taxon>fabids</taxon>
        <taxon>Fabales</taxon>
        <taxon>Fabaceae</taxon>
        <taxon>Papilionoideae</taxon>
        <taxon>50 kb inversion clade</taxon>
        <taxon>NPAAA clade</taxon>
        <taxon>indigoferoid/millettioid clade</taxon>
        <taxon>Phaseoleae</taxon>
        <taxon>Sphenostylis</taxon>
    </lineage>
</organism>
<dbReference type="Gramene" id="rna-AYBTSS11_LOCUS27966">
    <property type="protein sequence ID" value="CAJ1975840.1"/>
    <property type="gene ID" value="gene-AYBTSS11_LOCUS27966"/>
</dbReference>
<dbReference type="GO" id="GO:0005770">
    <property type="term" value="C:late endosome"/>
    <property type="evidence" value="ECO:0007669"/>
    <property type="project" value="TreeGrafter"/>
</dbReference>
<dbReference type="GO" id="GO:0016197">
    <property type="term" value="P:endosomal transport"/>
    <property type="evidence" value="ECO:0007669"/>
    <property type="project" value="TreeGrafter"/>
</dbReference>
<dbReference type="InterPro" id="IPR039272">
    <property type="entry name" value="CLEC16A/TT9"/>
</dbReference>
<keyword evidence="2" id="KW-0732">Signal</keyword>
<reference evidence="3" key="1">
    <citation type="submission" date="2023-10" db="EMBL/GenBank/DDBJ databases">
        <authorList>
            <person name="Domelevo Entfellner J.-B."/>
        </authorList>
    </citation>
    <scope>NUCLEOTIDE SEQUENCE</scope>
</reference>
<dbReference type="AlphaFoldDB" id="A0AA86T8D8"/>
<keyword evidence="4" id="KW-1185">Reference proteome</keyword>
<dbReference type="Proteomes" id="UP001189624">
    <property type="component" value="Chromosome 9"/>
</dbReference>
<dbReference type="EMBL" id="OY731406">
    <property type="protein sequence ID" value="CAJ1975840.1"/>
    <property type="molecule type" value="Genomic_DNA"/>
</dbReference>
<dbReference type="GO" id="GO:1901096">
    <property type="term" value="P:regulation of autophagosome maturation"/>
    <property type="evidence" value="ECO:0007669"/>
    <property type="project" value="TreeGrafter"/>
</dbReference>
<gene>
    <name evidence="3" type="ORF">AYBTSS11_LOCUS27966</name>
</gene>
<proteinExistence type="predicted"/>
<dbReference type="GO" id="GO:0007034">
    <property type="term" value="P:vacuolar transport"/>
    <property type="evidence" value="ECO:0007669"/>
    <property type="project" value="TreeGrafter"/>
</dbReference>
<feature type="region of interest" description="Disordered" evidence="1">
    <location>
        <begin position="467"/>
        <end position="490"/>
    </location>
</feature>
<evidence type="ECO:0000313" key="3">
    <source>
        <dbReference type="EMBL" id="CAJ1975840.1"/>
    </source>
</evidence>